<organism evidence="2 3">
    <name type="scientific">Streptomonospora halophila</name>
    <dbReference type="NCBI Taxonomy" id="427369"/>
    <lineage>
        <taxon>Bacteria</taxon>
        <taxon>Bacillati</taxon>
        <taxon>Actinomycetota</taxon>
        <taxon>Actinomycetes</taxon>
        <taxon>Streptosporangiales</taxon>
        <taxon>Nocardiopsidaceae</taxon>
        <taxon>Streptomonospora</taxon>
    </lineage>
</organism>
<comment type="caution">
    <text evidence="2">The sequence shown here is derived from an EMBL/GenBank/DDBJ whole genome shotgun (WGS) entry which is preliminary data.</text>
</comment>
<protein>
    <submittedName>
        <fullName evidence="2">Uncharacterized protein</fullName>
    </submittedName>
</protein>
<dbReference type="Proteomes" id="UP001499993">
    <property type="component" value="Unassembled WGS sequence"/>
</dbReference>
<accession>A0ABP9G4A6</accession>
<reference evidence="3" key="1">
    <citation type="journal article" date="2019" name="Int. J. Syst. Evol. Microbiol.">
        <title>The Global Catalogue of Microorganisms (GCM) 10K type strain sequencing project: providing services to taxonomists for standard genome sequencing and annotation.</title>
        <authorList>
            <consortium name="The Broad Institute Genomics Platform"/>
            <consortium name="The Broad Institute Genome Sequencing Center for Infectious Disease"/>
            <person name="Wu L."/>
            <person name="Ma J."/>
        </authorList>
    </citation>
    <scope>NUCLEOTIDE SEQUENCE [LARGE SCALE GENOMIC DNA]</scope>
    <source>
        <strain evidence="3">JCM 18123</strain>
    </source>
</reference>
<evidence type="ECO:0000256" key="1">
    <source>
        <dbReference type="SAM" id="MobiDB-lite"/>
    </source>
</evidence>
<dbReference type="EMBL" id="BAABIK010000001">
    <property type="protein sequence ID" value="GAA4926804.1"/>
    <property type="molecule type" value="Genomic_DNA"/>
</dbReference>
<evidence type="ECO:0000313" key="3">
    <source>
        <dbReference type="Proteomes" id="UP001499993"/>
    </source>
</evidence>
<gene>
    <name evidence="2" type="ORF">GCM10023224_02040</name>
</gene>
<keyword evidence="3" id="KW-1185">Reference proteome</keyword>
<evidence type="ECO:0000313" key="2">
    <source>
        <dbReference type="EMBL" id="GAA4926804.1"/>
    </source>
</evidence>
<feature type="region of interest" description="Disordered" evidence="1">
    <location>
        <begin position="111"/>
        <end position="135"/>
    </location>
</feature>
<proteinExistence type="predicted"/>
<name>A0ABP9G4A6_9ACTN</name>
<sequence>MAWLRPPILPGFTFNEGRHTHRNWLAEDGIPEAARAARLGRRMRGRGDVYEHVSPGDEGAGPTVLGERWRRSLQALRRFECRWVVGTVPRFGGCCCAPDETRASWREWEATSFGASPRSWGRKRKKAAEAASDLR</sequence>